<evidence type="ECO:0000313" key="1">
    <source>
        <dbReference type="EMBL" id="AXI62138.1"/>
    </source>
</evidence>
<accession>A0A345RS72</accession>
<dbReference type="EMBL" id="CP029608">
    <property type="protein sequence ID" value="AXI62138.1"/>
    <property type="molecule type" value="Genomic_DNA"/>
</dbReference>
<gene>
    <name evidence="1" type="ORF">DLD99_17225</name>
</gene>
<reference evidence="1 2" key="1">
    <citation type="submission" date="2018-05" db="EMBL/GenBank/DDBJ databases">
        <title>Complete genome sequence of Pseudomonas kribbensis 46-2(T).</title>
        <authorList>
            <person name="Jeong H."/>
            <person name="Lee S.-G."/>
            <person name="Rha E."/>
            <person name="Kim H."/>
        </authorList>
    </citation>
    <scope>NUCLEOTIDE SEQUENCE [LARGE SCALE GENOMIC DNA]</scope>
    <source>
        <strain evidence="1 2">46-2</strain>
    </source>
</reference>
<protein>
    <submittedName>
        <fullName evidence="1">Uncharacterized protein</fullName>
    </submittedName>
</protein>
<organism evidence="1 2">
    <name type="scientific">Pseudomonas kribbensis</name>
    <dbReference type="NCBI Taxonomy" id="1628086"/>
    <lineage>
        <taxon>Bacteria</taxon>
        <taxon>Pseudomonadati</taxon>
        <taxon>Pseudomonadota</taxon>
        <taxon>Gammaproteobacteria</taxon>
        <taxon>Pseudomonadales</taxon>
        <taxon>Pseudomonadaceae</taxon>
        <taxon>Pseudomonas</taxon>
    </lineage>
</organism>
<evidence type="ECO:0000313" key="2">
    <source>
        <dbReference type="Proteomes" id="UP000253720"/>
    </source>
</evidence>
<sequence>MNYLFVPFGSNESNSELLSMGTLWASNAAKDPRGKEAPKLLFYNIKAAKPLSIIGNNDTVYILAHGYAASPDYIFNLANFPAMGMSPNELGIRLKVAGLGAGHRKIKLYICNSSGAFQTFATEFKRIMRDNLGFANIDIYYYNCSVSVPKEFSDGLYHKDGVLENAMGNIVLTPRFRASENRQRVP</sequence>
<name>A0A345RS72_9PSED</name>
<dbReference type="RefSeq" id="WP_114883837.1">
    <property type="nucleotide sequence ID" value="NZ_CP029608.1"/>
</dbReference>
<dbReference type="KEGG" id="pke:DLD99_17225"/>
<proteinExistence type="predicted"/>
<dbReference type="Proteomes" id="UP000253720">
    <property type="component" value="Chromosome"/>
</dbReference>
<dbReference type="AlphaFoldDB" id="A0A345RS72"/>
<keyword evidence="2" id="KW-1185">Reference proteome</keyword>